<proteinExistence type="predicted"/>
<keyword evidence="1" id="KW-0812">Transmembrane</keyword>
<feature type="transmembrane region" description="Helical" evidence="1">
    <location>
        <begin position="269"/>
        <end position="288"/>
    </location>
</feature>
<feature type="transmembrane region" description="Helical" evidence="1">
    <location>
        <begin position="142"/>
        <end position="163"/>
    </location>
</feature>
<feature type="transmembrane region" description="Helical" evidence="1">
    <location>
        <begin position="359"/>
        <end position="377"/>
    </location>
</feature>
<comment type="caution">
    <text evidence="2">The sequence shown here is derived from an EMBL/GenBank/DDBJ whole genome shotgun (WGS) entry which is preliminary data.</text>
</comment>
<reference evidence="2 3" key="1">
    <citation type="submission" date="2024-09" db="EMBL/GenBank/DDBJ databases">
        <authorList>
            <person name="Sun Q."/>
            <person name="Mori K."/>
        </authorList>
    </citation>
    <scope>NUCLEOTIDE SEQUENCE [LARGE SCALE GENOMIC DNA]</scope>
    <source>
        <strain evidence="2 3">TBRC 4938</strain>
    </source>
</reference>
<keyword evidence="1" id="KW-0472">Membrane</keyword>
<feature type="transmembrane region" description="Helical" evidence="1">
    <location>
        <begin position="300"/>
        <end position="318"/>
    </location>
</feature>
<keyword evidence="1" id="KW-1133">Transmembrane helix</keyword>
<accession>A0ABV6AGT2</accession>
<dbReference type="EMBL" id="JBHMAA010000015">
    <property type="protein sequence ID" value="MFB9949826.1"/>
    <property type="molecule type" value="Genomic_DNA"/>
</dbReference>
<gene>
    <name evidence="2" type="ORF">ACFFP0_13255</name>
</gene>
<dbReference type="RefSeq" id="WP_377261339.1">
    <property type="nucleotide sequence ID" value="NZ_JBHMAA010000015.1"/>
</dbReference>
<name>A0ABV6AGT2_9HYPH</name>
<feature type="transmembrane region" description="Helical" evidence="1">
    <location>
        <begin position="114"/>
        <end position="135"/>
    </location>
</feature>
<feature type="transmembrane region" description="Helical" evidence="1">
    <location>
        <begin position="20"/>
        <end position="41"/>
    </location>
</feature>
<sequence>MADSSFGVTAERTATPLLSRLLPAACVYWIATAALGLMFSLPNAEDYVGRDNDDVMRLVEIRDFLAGQGWFDLTQYRLGLAEGTLMHWSRLIDLPIAMLIRLFSLFLAPMQAEAAAATLWPILLMPLFLFPLGLACRRVAGVTAMHIGLGLGALFLFTCVRFMPGSLDHHNVQLTLAMWIAAMLIDPEKRRTSYAVAAFACALALAVGAETTPLVAVACLSVALQWLWHGEAFAASARAFGLSLTLSISGLFLLTVPPHSYGVVTCDNLSLGFYALSALGGTALFLLASLPGRPRRSIRLLFTGATGALLLLAARIVAPQCLGDPLGTLDPMLVELWLRGVTEARSFLGEAKAEPEMTGGFYAVGFLALTVCLFRVLRGEKRELHLILLGLVGVAWGVALVQIRGAFFANALSILPLSLLIADLRRVSAADPKNVGVACGYIAAVLASVPIVWAVGGLVSKQGWAGATDLKALSAPGIAGGQAGECGDPADMALLNTLDAGVVAAPSNSGAEILRWTRHRVLSAPYHRNQKGMLTELHIGLAPPAEAKVFLRGAGVTVLAFCEADPQTRSLIGLKKDGLYASLARGEIPAYLQPVGQAGKGEFRLYRVLPD</sequence>
<keyword evidence="3" id="KW-1185">Reference proteome</keyword>
<evidence type="ECO:0000256" key="1">
    <source>
        <dbReference type="SAM" id="Phobius"/>
    </source>
</evidence>
<feature type="transmembrane region" description="Helical" evidence="1">
    <location>
        <begin position="407"/>
        <end position="424"/>
    </location>
</feature>
<feature type="transmembrane region" description="Helical" evidence="1">
    <location>
        <begin position="384"/>
        <end position="401"/>
    </location>
</feature>
<dbReference type="Proteomes" id="UP001589692">
    <property type="component" value="Unassembled WGS sequence"/>
</dbReference>
<organism evidence="2 3">
    <name type="scientific">Rhizobium puerariae</name>
    <dbReference type="NCBI Taxonomy" id="1585791"/>
    <lineage>
        <taxon>Bacteria</taxon>
        <taxon>Pseudomonadati</taxon>
        <taxon>Pseudomonadota</taxon>
        <taxon>Alphaproteobacteria</taxon>
        <taxon>Hyphomicrobiales</taxon>
        <taxon>Rhizobiaceae</taxon>
        <taxon>Rhizobium/Agrobacterium group</taxon>
        <taxon>Rhizobium</taxon>
    </lineage>
</organism>
<feature type="transmembrane region" description="Helical" evidence="1">
    <location>
        <begin position="194"/>
        <end position="227"/>
    </location>
</feature>
<protein>
    <submittedName>
        <fullName evidence="2">Uncharacterized protein</fullName>
    </submittedName>
</protein>
<evidence type="ECO:0000313" key="3">
    <source>
        <dbReference type="Proteomes" id="UP001589692"/>
    </source>
</evidence>
<feature type="transmembrane region" description="Helical" evidence="1">
    <location>
        <begin position="239"/>
        <end position="257"/>
    </location>
</feature>
<feature type="transmembrane region" description="Helical" evidence="1">
    <location>
        <begin position="436"/>
        <end position="456"/>
    </location>
</feature>
<evidence type="ECO:0000313" key="2">
    <source>
        <dbReference type="EMBL" id="MFB9949826.1"/>
    </source>
</evidence>